<proteinExistence type="predicted"/>
<name>A0ABT1PKZ6_9ACTN</name>
<keyword evidence="2" id="KW-1185">Reference proteome</keyword>
<gene>
    <name evidence="1" type="ORF">NON19_29375</name>
</gene>
<evidence type="ECO:0000313" key="2">
    <source>
        <dbReference type="Proteomes" id="UP001206206"/>
    </source>
</evidence>
<dbReference type="EMBL" id="JANFNH010000054">
    <property type="protein sequence ID" value="MCQ4046044.1"/>
    <property type="molecule type" value="Genomic_DNA"/>
</dbReference>
<sequence>MCRADGPGFEGDGFEVDEVLWAPGVDYVAGWRSATEAAAALRKALGSLGLAVDGVKAQAHAAADGSGVVRLRLPVAVALQLTEAIRAMAGEGEGRAAS</sequence>
<evidence type="ECO:0000313" key="1">
    <source>
        <dbReference type="EMBL" id="MCQ4046044.1"/>
    </source>
</evidence>
<comment type="caution">
    <text evidence="1">The sequence shown here is derived from an EMBL/GenBank/DDBJ whole genome shotgun (WGS) entry which is preliminary data.</text>
</comment>
<reference evidence="1 2" key="1">
    <citation type="submission" date="2022-06" db="EMBL/GenBank/DDBJ databases">
        <title>Draft genome sequence of type strain Streptomyces rubrisoli DSM 42083.</title>
        <authorList>
            <person name="Duangmal K."/>
            <person name="Klaysubun C."/>
        </authorList>
    </citation>
    <scope>NUCLEOTIDE SEQUENCE [LARGE SCALE GENOMIC DNA]</scope>
    <source>
        <strain evidence="1 2">DSM 42083</strain>
    </source>
</reference>
<accession>A0ABT1PKZ6</accession>
<dbReference type="RefSeq" id="WP_255932201.1">
    <property type="nucleotide sequence ID" value="NZ_JANFNH010000054.1"/>
</dbReference>
<protein>
    <submittedName>
        <fullName evidence="1">Uncharacterized protein</fullName>
    </submittedName>
</protein>
<dbReference type="Proteomes" id="UP001206206">
    <property type="component" value="Unassembled WGS sequence"/>
</dbReference>
<organism evidence="1 2">
    <name type="scientific">Streptantibioticus rubrisoli</name>
    <dbReference type="NCBI Taxonomy" id="1387313"/>
    <lineage>
        <taxon>Bacteria</taxon>
        <taxon>Bacillati</taxon>
        <taxon>Actinomycetota</taxon>
        <taxon>Actinomycetes</taxon>
        <taxon>Kitasatosporales</taxon>
        <taxon>Streptomycetaceae</taxon>
        <taxon>Streptantibioticus</taxon>
    </lineage>
</organism>